<protein>
    <submittedName>
        <fullName evidence="1">Uncharacterized protein</fullName>
    </submittedName>
</protein>
<dbReference type="Proteomes" id="UP000636709">
    <property type="component" value="Unassembled WGS sequence"/>
</dbReference>
<organism evidence="1 2">
    <name type="scientific">Digitaria exilis</name>
    <dbReference type="NCBI Taxonomy" id="1010633"/>
    <lineage>
        <taxon>Eukaryota</taxon>
        <taxon>Viridiplantae</taxon>
        <taxon>Streptophyta</taxon>
        <taxon>Embryophyta</taxon>
        <taxon>Tracheophyta</taxon>
        <taxon>Spermatophyta</taxon>
        <taxon>Magnoliopsida</taxon>
        <taxon>Liliopsida</taxon>
        <taxon>Poales</taxon>
        <taxon>Poaceae</taxon>
        <taxon>PACMAD clade</taxon>
        <taxon>Panicoideae</taxon>
        <taxon>Panicodae</taxon>
        <taxon>Paniceae</taxon>
        <taxon>Anthephorinae</taxon>
        <taxon>Digitaria</taxon>
    </lineage>
</organism>
<sequence length="89" mass="10062">MCFCPFRLDVIFSREEENSLQFPATHRHSCEANKPKARIKKLIVEEAMERSVGTCTVASDLSCFTISGKKAGMSAQVKLALRPWHFCLK</sequence>
<evidence type="ECO:0000313" key="2">
    <source>
        <dbReference type="Proteomes" id="UP000636709"/>
    </source>
</evidence>
<accession>A0A835BF08</accession>
<proteinExistence type="predicted"/>
<evidence type="ECO:0000313" key="1">
    <source>
        <dbReference type="EMBL" id="KAF8696226.1"/>
    </source>
</evidence>
<gene>
    <name evidence="1" type="ORF">HU200_037127</name>
</gene>
<reference evidence="1" key="1">
    <citation type="submission" date="2020-07" db="EMBL/GenBank/DDBJ databases">
        <title>Genome sequence and genetic diversity analysis of an under-domesticated orphan crop, white fonio (Digitaria exilis).</title>
        <authorList>
            <person name="Bennetzen J.L."/>
            <person name="Chen S."/>
            <person name="Ma X."/>
            <person name="Wang X."/>
            <person name="Yssel A.E.J."/>
            <person name="Chaluvadi S.R."/>
            <person name="Johnson M."/>
            <person name="Gangashetty P."/>
            <person name="Hamidou F."/>
            <person name="Sanogo M.D."/>
            <person name="Zwaenepoel A."/>
            <person name="Wallace J."/>
            <person name="Van De Peer Y."/>
            <person name="Van Deynze A."/>
        </authorList>
    </citation>
    <scope>NUCLEOTIDE SEQUENCE</scope>
    <source>
        <tissue evidence="1">Leaves</tissue>
    </source>
</reference>
<keyword evidence="2" id="KW-1185">Reference proteome</keyword>
<dbReference type="EMBL" id="JACEFO010001882">
    <property type="protein sequence ID" value="KAF8696226.1"/>
    <property type="molecule type" value="Genomic_DNA"/>
</dbReference>
<dbReference type="OrthoDB" id="685989at2759"/>
<comment type="caution">
    <text evidence="1">The sequence shown here is derived from an EMBL/GenBank/DDBJ whole genome shotgun (WGS) entry which is preliminary data.</text>
</comment>
<dbReference type="AlphaFoldDB" id="A0A835BF08"/>
<name>A0A835BF08_9POAL</name>